<feature type="active site" description="Proton acceptor" evidence="8">
    <location>
        <position position="135"/>
    </location>
</feature>
<sequence>MLIMGAGGHALEILELAAQNGQLEGLCFFDNTRSAPSWVYDRFPVLYQEEQLRAHFAQAPDFVLGVGSPRVRRILAQIGRAAGGQLQSIQAQDVYIGQFDNQLAQGLNLMQGVWISNSVSIEEGALINAGAQLHHEVKVGAYTEISPKALLLGAVQIGQNCRIGAQATILPGIKIADEVVVGAGAVVHKDLPKGVTAVGVPAKIIKGAAIF</sequence>
<evidence type="ECO:0000256" key="2">
    <source>
        <dbReference type="ARBA" id="ARBA00022605"/>
    </source>
</evidence>
<keyword evidence="6" id="KW-0457">Lysine biosynthesis</keyword>
<organism evidence="11 12">
    <name type="scientific">Saprospira grandis (strain Lewin)</name>
    <dbReference type="NCBI Taxonomy" id="984262"/>
    <lineage>
        <taxon>Bacteria</taxon>
        <taxon>Pseudomonadati</taxon>
        <taxon>Bacteroidota</taxon>
        <taxon>Saprospiria</taxon>
        <taxon>Saprospirales</taxon>
        <taxon>Saprospiraceae</taxon>
        <taxon>Saprospira</taxon>
    </lineage>
</organism>
<dbReference type="EMBL" id="CP002831">
    <property type="protein sequence ID" value="AFC26862.1"/>
    <property type="molecule type" value="Genomic_DNA"/>
</dbReference>
<protein>
    <submittedName>
        <fullName evidence="11">Hexapeptide transferase family protein</fullName>
    </submittedName>
</protein>
<dbReference type="InterPro" id="IPR041561">
    <property type="entry name" value="PglD_N"/>
</dbReference>
<keyword evidence="3 11" id="KW-0808">Transferase</keyword>
<evidence type="ECO:0000256" key="6">
    <source>
        <dbReference type="ARBA" id="ARBA00023154"/>
    </source>
</evidence>
<reference evidence="11 12" key="1">
    <citation type="journal article" date="2012" name="Stand. Genomic Sci.">
        <title>Complete genome sequencing and analysis of Saprospira grandis str. Lewin, a predatory marine bacterium.</title>
        <authorList>
            <person name="Saw J.H."/>
            <person name="Yuryev A."/>
            <person name="Kanbe M."/>
            <person name="Hou S."/>
            <person name="Young A.G."/>
            <person name="Aizawa S."/>
            <person name="Alam M."/>
        </authorList>
    </citation>
    <scope>NUCLEOTIDE SEQUENCE [LARGE SCALE GENOMIC DNA]</scope>
    <source>
        <strain evidence="11 12">Lewin</strain>
    </source>
</reference>
<feature type="site" description="Increases basicity of active site His" evidence="8">
    <location>
        <position position="136"/>
    </location>
</feature>
<evidence type="ECO:0000256" key="8">
    <source>
        <dbReference type="PIRSR" id="PIRSR620019-1"/>
    </source>
</evidence>
<dbReference type="GO" id="GO:0009085">
    <property type="term" value="P:lysine biosynthetic process"/>
    <property type="evidence" value="ECO:0007669"/>
    <property type="project" value="UniProtKB-KW"/>
</dbReference>
<dbReference type="STRING" id="984262.SGRA_4147"/>
<evidence type="ECO:0000256" key="3">
    <source>
        <dbReference type="ARBA" id="ARBA00022679"/>
    </source>
</evidence>
<dbReference type="Gene3D" id="3.40.50.20">
    <property type="match status" value="1"/>
</dbReference>
<dbReference type="PANTHER" id="PTHR43300">
    <property type="entry name" value="ACETYLTRANSFERASE"/>
    <property type="match status" value="1"/>
</dbReference>
<gene>
    <name evidence="11" type="ordered locus">SGRA_4147</name>
</gene>
<dbReference type="InterPro" id="IPR050179">
    <property type="entry name" value="Trans_hexapeptide_repeat"/>
</dbReference>
<name>H6L8Q6_SAPGL</name>
<evidence type="ECO:0000313" key="11">
    <source>
        <dbReference type="EMBL" id="AFC26862.1"/>
    </source>
</evidence>
<dbReference type="SUPFAM" id="SSF51161">
    <property type="entry name" value="Trimeric LpxA-like enzymes"/>
    <property type="match status" value="1"/>
</dbReference>
<evidence type="ECO:0000313" key="12">
    <source>
        <dbReference type="Proteomes" id="UP000007519"/>
    </source>
</evidence>
<keyword evidence="4" id="KW-0677">Repeat</keyword>
<evidence type="ECO:0000256" key="9">
    <source>
        <dbReference type="PIRSR" id="PIRSR620019-2"/>
    </source>
</evidence>
<dbReference type="Pfam" id="PF17836">
    <property type="entry name" value="PglD_N"/>
    <property type="match status" value="1"/>
</dbReference>
<dbReference type="Proteomes" id="UP000007519">
    <property type="component" value="Chromosome"/>
</dbReference>
<dbReference type="NCBIfam" id="TIGR03570">
    <property type="entry name" value="NeuD_NnaD"/>
    <property type="match status" value="1"/>
</dbReference>
<keyword evidence="7" id="KW-0012">Acyltransferase</keyword>
<dbReference type="RefSeq" id="WP_015694440.1">
    <property type="nucleotide sequence ID" value="NC_016940.1"/>
</dbReference>
<evidence type="ECO:0000256" key="4">
    <source>
        <dbReference type="ARBA" id="ARBA00022737"/>
    </source>
</evidence>
<dbReference type="eggNOG" id="COG0110">
    <property type="taxonomic scope" value="Bacteria"/>
</dbReference>
<dbReference type="HOGENOM" id="CLU_081811_2_0_10"/>
<dbReference type="GO" id="GO:0016746">
    <property type="term" value="F:acyltransferase activity"/>
    <property type="evidence" value="ECO:0007669"/>
    <property type="project" value="UniProtKB-KW"/>
</dbReference>
<evidence type="ECO:0000256" key="5">
    <source>
        <dbReference type="ARBA" id="ARBA00022915"/>
    </source>
</evidence>
<dbReference type="GO" id="GO:0019877">
    <property type="term" value="P:diaminopimelate biosynthetic process"/>
    <property type="evidence" value="ECO:0007669"/>
    <property type="project" value="UniProtKB-KW"/>
</dbReference>
<feature type="binding site" evidence="9">
    <location>
        <position position="67"/>
    </location>
    <ligand>
        <name>substrate</name>
    </ligand>
</feature>
<dbReference type="OrthoDB" id="708224at2"/>
<comment type="similarity">
    <text evidence="1">Belongs to the transferase hexapeptide repeat family.</text>
</comment>
<dbReference type="PANTHER" id="PTHR43300:SF10">
    <property type="entry name" value="2,3,4,5-TETRAHYDROPYRIDINE-2,6-DICARBOXYLATE N-ACETYLTRANSFERASE"/>
    <property type="match status" value="1"/>
</dbReference>
<evidence type="ECO:0000256" key="1">
    <source>
        <dbReference type="ARBA" id="ARBA00007274"/>
    </source>
</evidence>
<dbReference type="KEGG" id="sgn:SGRA_4147"/>
<keyword evidence="5" id="KW-0220">Diaminopimelate biosynthesis</keyword>
<dbReference type="InterPro" id="IPR001451">
    <property type="entry name" value="Hexapep"/>
</dbReference>
<proteinExistence type="inferred from homology"/>
<dbReference type="Pfam" id="PF14602">
    <property type="entry name" value="Hexapep_2"/>
    <property type="match status" value="1"/>
</dbReference>
<keyword evidence="2" id="KW-0028">Amino-acid biosynthesis</keyword>
<dbReference type="InterPro" id="IPR018357">
    <property type="entry name" value="Hexapep_transf_CS"/>
</dbReference>
<feature type="domain" description="PglD N-terminal" evidence="10">
    <location>
        <begin position="2"/>
        <end position="76"/>
    </location>
</feature>
<dbReference type="InterPro" id="IPR011004">
    <property type="entry name" value="Trimer_LpxA-like_sf"/>
</dbReference>
<dbReference type="AlphaFoldDB" id="H6L8Q6"/>
<dbReference type="Gene3D" id="2.160.10.10">
    <property type="entry name" value="Hexapeptide repeat proteins"/>
    <property type="match status" value="1"/>
</dbReference>
<accession>H6L8Q6</accession>
<evidence type="ECO:0000256" key="7">
    <source>
        <dbReference type="ARBA" id="ARBA00023315"/>
    </source>
</evidence>
<keyword evidence="12" id="KW-1185">Reference proteome</keyword>
<dbReference type="InterPro" id="IPR020019">
    <property type="entry name" value="AcTrfase_PglD-like"/>
</dbReference>
<dbReference type="PROSITE" id="PS00101">
    <property type="entry name" value="HEXAPEP_TRANSFERASES"/>
    <property type="match status" value="1"/>
</dbReference>
<evidence type="ECO:0000259" key="10">
    <source>
        <dbReference type="Pfam" id="PF17836"/>
    </source>
</evidence>